<evidence type="ECO:0000256" key="4">
    <source>
        <dbReference type="ARBA" id="ARBA00022679"/>
    </source>
</evidence>
<dbReference type="InterPro" id="IPR005467">
    <property type="entry name" value="His_kinase_dom"/>
</dbReference>
<dbReference type="RefSeq" id="WP_267845569.1">
    <property type="nucleotide sequence ID" value="NZ_JAPMXC010000001.1"/>
</dbReference>
<keyword evidence="3 6" id="KW-0597">Phosphoprotein</keyword>
<feature type="domain" description="Histidine kinase" evidence="7">
    <location>
        <begin position="210"/>
        <end position="428"/>
    </location>
</feature>
<keyword evidence="10" id="KW-1185">Reference proteome</keyword>
<dbReference type="PANTHER" id="PTHR43102:SF2">
    <property type="entry name" value="GAF DOMAIN-CONTAINING PROTEIN"/>
    <property type="match status" value="1"/>
</dbReference>
<dbReference type="SMART" id="SM00388">
    <property type="entry name" value="HisKA"/>
    <property type="match status" value="1"/>
</dbReference>
<dbReference type="Pfam" id="PF02518">
    <property type="entry name" value="HATPase_c"/>
    <property type="match status" value="1"/>
</dbReference>
<dbReference type="PROSITE" id="PS50110">
    <property type="entry name" value="RESPONSE_REGULATORY"/>
    <property type="match status" value="1"/>
</dbReference>
<dbReference type="InterPro" id="IPR004358">
    <property type="entry name" value="Sig_transdc_His_kin-like_C"/>
</dbReference>
<evidence type="ECO:0000259" key="8">
    <source>
        <dbReference type="PROSITE" id="PS50110"/>
    </source>
</evidence>
<dbReference type="Gene3D" id="3.30.450.40">
    <property type="match status" value="1"/>
</dbReference>
<evidence type="ECO:0000313" key="9">
    <source>
        <dbReference type="EMBL" id="MCY0386245.1"/>
    </source>
</evidence>
<dbReference type="SUPFAM" id="SSF47384">
    <property type="entry name" value="Homodimeric domain of signal transducing histidine kinase"/>
    <property type="match status" value="1"/>
</dbReference>
<dbReference type="InterPro" id="IPR003594">
    <property type="entry name" value="HATPase_dom"/>
</dbReference>
<evidence type="ECO:0000256" key="3">
    <source>
        <dbReference type="ARBA" id="ARBA00022553"/>
    </source>
</evidence>
<dbReference type="InterPro" id="IPR036890">
    <property type="entry name" value="HATPase_C_sf"/>
</dbReference>
<dbReference type="SUPFAM" id="SSF52172">
    <property type="entry name" value="CheY-like"/>
    <property type="match status" value="1"/>
</dbReference>
<comment type="caution">
    <text evidence="9">The sequence shown here is derived from an EMBL/GenBank/DDBJ whole genome shotgun (WGS) entry which is preliminary data.</text>
</comment>
<dbReference type="InterPro" id="IPR011006">
    <property type="entry name" value="CheY-like_superfamily"/>
</dbReference>
<dbReference type="SMART" id="SM00448">
    <property type="entry name" value="REC"/>
    <property type="match status" value="1"/>
</dbReference>
<keyword evidence="5" id="KW-0418">Kinase</keyword>
<dbReference type="CDD" id="cd00156">
    <property type="entry name" value="REC"/>
    <property type="match status" value="1"/>
</dbReference>
<gene>
    <name evidence="9" type="ORF">OVY01_03075</name>
</gene>
<feature type="domain" description="Response regulatory" evidence="8">
    <location>
        <begin position="457"/>
        <end position="572"/>
    </location>
</feature>
<dbReference type="Pfam" id="PF01590">
    <property type="entry name" value="GAF"/>
    <property type="match status" value="1"/>
</dbReference>
<evidence type="ECO:0000313" key="10">
    <source>
        <dbReference type="Proteomes" id="UP001082899"/>
    </source>
</evidence>
<dbReference type="Proteomes" id="UP001082899">
    <property type="component" value="Unassembled WGS sequence"/>
</dbReference>
<comment type="catalytic activity">
    <reaction evidence="1">
        <text>ATP + protein L-histidine = ADP + protein N-phospho-L-histidine.</text>
        <dbReference type="EC" id="2.7.13.3"/>
    </reaction>
</comment>
<reference evidence="9" key="1">
    <citation type="submission" date="2022-11" db="EMBL/GenBank/DDBJ databases">
        <title>Robbsia betulipollinis sp. nov., isolated from pollen of birch (Betula pendula).</title>
        <authorList>
            <person name="Shi H."/>
            <person name="Ambika Manirajan B."/>
            <person name="Ratering S."/>
            <person name="Geissler-Plaum R."/>
            <person name="Schnell S."/>
        </authorList>
    </citation>
    <scope>NUCLEOTIDE SEQUENCE</scope>
    <source>
        <strain evidence="9">Bb-Pol-6</strain>
    </source>
</reference>
<accession>A0ABT3ZI96</accession>
<dbReference type="SMART" id="SM00065">
    <property type="entry name" value="GAF"/>
    <property type="match status" value="1"/>
</dbReference>
<dbReference type="InterPro" id="IPR003018">
    <property type="entry name" value="GAF"/>
</dbReference>
<dbReference type="InterPro" id="IPR003661">
    <property type="entry name" value="HisK_dim/P_dom"/>
</dbReference>
<dbReference type="CDD" id="cd00082">
    <property type="entry name" value="HisKA"/>
    <property type="match status" value="1"/>
</dbReference>
<evidence type="ECO:0000259" key="7">
    <source>
        <dbReference type="PROSITE" id="PS50109"/>
    </source>
</evidence>
<proteinExistence type="predicted"/>
<feature type="modified residue" description="4-aspartylphosphate" evidence="6">
    <location>
        <position position="506"/>
    </location>
</feature>
<dbReference type="PANTHER" id="PTHR43102">
    <property type="entry name" value="SLR1143 PROTEIN"/>
    <property type="match status" value="1"/>
</dbReference>
<dbReference type="EC" id="2.7.13.3" evidence="2"/>
<dbReference type="Gene3D" id="3.30.565.10">
    <property type="entry name" value="Histidine kinase-like ATPase, C-terminal domain"/>
    <property type="match status" value="1"/>
</dbReference>
<evidence type="ECO:0000256" key="2">
    <source>
        <dbReference type="ARBA" id="ARBA00012438"/>
    </source>
</evidence>
<evidence type="ECO:0000256" key="5">
    <source>
        <dbReference type="ARBA" id="ARBA00022777"/>
    </source>
</evidence>
<dbReference type="InterPro" id="IPR036097">
    <property type="entry name" value="HisK_dim/P_sf"/>
</dbReference>
<evidence type="ECO:0000256" key="6">
    <source>
        <dbReference type="PROSITE-ProRule" id="PRU00169"/>
    </source>
</evidence>
<dbReference type="Gene3D" id="3.40.50.2300">
    <property type="match status" value="1"/>
</dbReference>
<organism evidence="9 10">
    <name type="scientific">Robbsia betulipollinis</name>
    <dbReference type="NCBI Taxonomy" id="2981849"/>
    <lineage>
        <taxon>Bacteria</taxon>
        <taxon>Pseudomonadati</taxon>
        <taxon>Pseudomonadota</taxon>
        <taxon>Betaproteobacteria</taxon>
        <taxon>Burkholderiales</taxon>
        <taxon>Burkholderiaceae</taxon>
        <taxon>Robbsia</taxon>
    </lineage>
</organism>
<dbReference type="Pfam" id="PF00072">
    <property type="entry name" value="Response_reg"/>
    <property type="match status" value="1"/>
</dbReference>
<dbReference type="SMART" id="SM00387">
    <property type="entry name" value="HATPase_c"/>
    <property type="match status" value="1"/>
</dbReference>
<dbReference type="SUPFAM" id="SSF55874">
    <property type="entry name" value="ATPase domain of HSP90 chaperone/DNA topoisomerase II/histidine kinase"/>
    <property type="match status" value="1"/>
</dbReference>
<dbReference type="PROSITE" id="PS50109">
    <property type="entry name" value="HIS_KIN"/>
    <property type="match status" value="1"/>
</dbReference>
<protein>
    <recommendedName>
        <fullName evidence="2">histidine kinase</fullName>
        <ecNumber evidence="2">2.7.13.3</ecNumber>
    </recommendedName>
</protein>
<keyword evidence="4" id="KW-0808">Transferase</keyword>
<dbReference type="SUPFAM" id="SSF55781">
    <property type="entry name" value="GAF domain-like"/>
    <property type="match status" value="1"/>
</dbReference>
<dbReference type="EMBL" id="JAPMXC010000001">
    <property type="protein sequence ID" value="MCY0386245.1"/>
    <property type="molecule type" value="Genomic_DNA"/>
</dbReference>
<dbReference type="Pfam" id="PF00512">
    <property type="entry name" value="HisKA"/>
    <property type="match status" value="1"/>
</dbReference>
<sequence length="580" mass="61815">MNPCSALLPDDEARRLDALSDLAIVDSAPELAFDDIVLLASQICQAPISVISLVDGERQWFKARVGLIVPQTPRQSAFCAHAILDPANVMVVEDTLRDPRFRDNPLVLGDPYIRFYAGAPIVTQDGHALGTVCVLDRVARTLDAAQIRALQALARQTAALLQLRRLGAAQQARTADLQRRVTEALADDQNAHAGLRQSQRVAAVGQLTSGIAHDFNNLLQTINVSLQLIERKADAPERVQRWAASALEAVSQGARLTAQLLSFSRSQAPERKPLPVDTALCGLTELLRRALGPEVHLILSLNAPDAAIMGDAIQFEAAVLNQAINARDAMGGVGRIDIRTRVVPLRGDATLADGDYLVLDICDNGPGMPASVVERAFEPFFTTKADGKGSGLGLAQVYGFAMRADGIARIRSQSGIGTTISSWLRITGIATGPTPSADTVRELATGRDAVTDGGGTDVLLVDDDPDVRALLGELMRDGGYRVRTASNARDALDAVVRAPPDIVLTDCAMRDVSGGELAHALRAQRVDLPIVFMTGHADRDAIVRNLGLGPDVVLLQKPLRLEDVSAGLARALARGAPPSR</sequence>
<name>A0ABT3ZI96_9BURK</name>
<dbReference type="InterPro" id="IPR029016">
    <property type="entry name" value="GAF-like_dom_sf"/>
</dbReference>
<dbReference type="InterPro" id="IPR001789">
    <property type="entry name" value="Sig_transdc_resp-reg_receiver"/>
</dbReference>
<evidence type="ECO:0000256" key="1">
    <source>
        <dbReference type="ARBA" id="ARBA00000085"/>
    </source>
</evidence>
<dbReference type="Gene3D" id="1.10.287.130">
    <property type="match status" value="1"/>
</dbReference>
<dbReference type="PRINTS" id="PR00344">
    <property type="entry name" value="BCTRLSENSOR"/>
</dbReference>